<dbReference type="InterPro" id="IPR036298">
    <property type="entry name" value="Chalcone_isomerase_sf"/>
</dbReference>
<name>A0A557QG50_9RHOO</name>
<evidence type="ECO:0000313" key="3">
    <source>
        <dbReference type="EMBL" id="TVO51876.1"/>
    </source>
</evidence>
<dbReference type="RefSeq" id="WP_144310970.1">
    <property type="nucleotide sequence ID" value="NZ_VMNK01000018.1"/>
</dbReference>
<dbReference type="Proteomes" id="UP000319502">
    <property type="component" value="Unassembled WGS sequence"/>
</dbReference>
<feature type="signal peptide" evidence="1">
    <location>
        <begin position="1"/>
        <end position="19"/>
    </location>
</feature>
<dbReference type="Pfam" id="PF16036">
    <property type="entry name" value="Chalcone_3"/>
    <property type="match status" value="1"/>
</dbReference>
<comment type="caution">
    <text evidence="3">The sequence shown here is derived from an EMBL/GenBank/DDBJ whole genome shotgun (WGS) entry which is preliminary data.</text>
</comment>
<gene>
    <name evidence="3" type="ORF">FHP91_18415</name>
</gene>
<dbReference type="InterPro" id="IPR016088">
    <property type="entry name" value="Chalcone_isomerase_3-sand"/>
</dbReference>
<feature type="domain" description="Chalcone isomerase" evidence="2">
    <location>
        <begin position="20"/>
        <end position="188"/>
    </location>
</feature>
<evidence type="ECO:0000313" key="4">
    <source>
        <dbReference type="Proteomes" id="UP000319502"/>
    </source>
</evidence>
<dbReference type="AlphaFoldDB" id="A0A557QG50"/>
<dbReference type="InterPro" id="IPR016087">
    <property type="entry name" value="Chalcone_isomerase"/>
</dbReference>
<organism evidence="3 4">
    <name type="scientific">Denitromonas halophila</name>
    <dbReference type="NCBI Taxonomy" id="1629404"/>
    <lineage>
        <taxon>Bacteria</taxon>
        <taxon>Pseudomonadati</taxon>
        <taxon>Pseudomonadota</taxon>
        <taxon>Betaproteobacteria</taxon>
        <taxon>Rhodocyclales</taxon>
        <taxon>Zoogloeaceae</taxon>
        <taxon>Denitromonas</taxon>
    </lineage>
</organism>
<dbReference type="SUPFAM" id="SSF54626">
    <property type="entry name" value="Chalcone isomerase"/>
    <property type="match status" value="1"/>
</dbReference>
<dbReference type="Gene3D" id="3.50.70.10">
    <property type="match status" value="1"/>
</dbReference>
<proteinExistence type="predicted"/>
<evidence type="ECO:0000259" key="2">
    <source>
        <dbReference type="Pfam" id="PF16036"/>
    </source>
</evidence>
<reference evidence="3 4" key="1">
    <citation type="submission" date="2019-07" db="EMBL/GenBank/DDBJ databases">
        <title>The pathways for chlorine oxyanion respiration interact through the shared metabolite chlorate.</title>
        <authorList>
            <person name="Barnum T.P."/>
            <person name="Cheng Y."/>
            <person name="Hill K.A."/>
            <person name="Lucas L.N."/>
            <person name="Carlson H.K."/>
            <person name="Coates J.D."/>
        </authorList>
    </citation>
    <scope>NUCLEOTIDE SEQUENCE [LARGE SCALE GENOMIC DNA]</scope>
    <source>
        <strain evidence="3 4">SFB-3</strain>
    </source>
</reference>
<dbReference type="OrthoDB" id="9795336at2"/>
<dbReference type="GO" id="GO:0016872">
    <property type="term" value="F:intramolecular lyase activity"/>
    <property type="evidence" value="ECO:0007669"/>
    <property type="project" value="InterPro"/>
</dbReference>
<dbReference type="EMBL" id="VMNK01000018">
    <property type="protein sequence ID" value="TVO51876.1"/>
    <property type="molecule type" value="Genomic_DNA"/>
</dbReference>
<keyword evidence="1" id="KW-0732">Signal</keyword>
<keyword evidence="4" id="KW-1185">Reference proteome</keyword>
<evidence type="ECO:0000256" key="1">
    <source>
        <dbReference type="SAM" id="SignalP"/>
    </source>
</evidence>
<feature type="chain" id="PRO_5022032731" description="Chalcone isomerase domain-containing protein" evidence="1">
    <location>
        <begin position="20"/>
        <end position="189"/>
    </location>
</feature>
<protein>
    <recommendedName>
        <fullName evidence="2">Chalcone isomerase domain-containing protein</fullName>
    </recommendedName>
</protein>
<sequence length="189" mass="20192">MKNLLAALCATLAFTSTHAAVDVAGVTFEDQTQVADQTLQLNGAGLRTKLFFKVYAMGLYLPTKTKGTAAVLANTGPRRIDITTLRDLSAEQFADALSEGLQKNLSEAEQSALKADNDAFRANLLSLRSAKEGTRIQIDFTPEGGTRLVVNGKPHGEAIGNIDFSNALLRVWIGESPAQDDLKSALIGE</sequence>
<dbReference type="PANTHER" id="PTHR47698:SF2">
    <property type="entry name" value="FATTY-ACID-BINDING PROTEIN 3, CHLOROPLASTIC"/>
    <property type="match status" value="1"/>
</dbReference>
<dbReference type="PANTHER" id="PTHR47698">
    <property type="entry name" value="FATTY-ACID-BINDING PROTEIN 3, CHLOROPLASTIC"/>
    <property type="match status" value="1"/>
</dbReference>
<accession>A0A557QG50</accession>